<reference evidence="1" key="1">
    <citation type="journal article" date="2021" name="Proc. Natl. Acad. Sci. U.S.A.">
        <title>A Catalog of Tens of Thousands of Viruses from Human Metagenomes Reveals Hidden Associations with Chronic Diseases.</title>
        <authorList>
            <person name="Tisza M.J."/>
            <person name="Buck C.B."/>
        </authorList>
    </citation>
    <scope>NUCLEOTIDE SEQUENCE</scope>
    <source>
        <strain evidence="1">CtDgT26</strain>
    </source>
</reference>
<dbReference type="Gene3D" id="1.10.132.80">
    <property type="match status" value="1"/>
</dbReference>
<proteinExistence type="predicted"/>
<dbReference type="EMBL" id="BK014779">
    <property type="protein sequence ID" value="DAD75298.1"/>
    <property type="molecule type" value="Genomic_DNA"/>
</dbReference>
<dbReference type="Pfam" id="PF16677">
    <property type="entry name" value="GP3_package"/>
    <property type="match status" value="1"/>
</dbReference>
<sequence length="131" mass="14114">MQKAIDAYFKECEGEPFIGDDGCAVRDKYGIPIIINAKPPTITGLALALGFTGRQALLDYQARPEFADTVTRAKSRCEEYAESRLYDKDGANGAKFSLGCNFGWNSENEKSGDPAALAALLTALKGENNAN</sequence>
<accession>A0A8S5LZ94</accession>
<organism evidence="1">
    <name type="scientific">Podoviridae sp. ctDgT26</name>
    <dbReference type="NCBI Taxonomy" id="2826547"/>
    <lineage>
        <taxon>Viruses</taxon>
        <taxon>Duplodnaviria</taxon>
        <taxon>Heunggongvirae</taxon>
        <taxon>Uroviricota</taxon>
        <taxon>Caudoviricetes</taxon>
    </lineage>
</organism>
<dbReference type="InterPro" id="IPR032066">
    <property type="entry name" value="GP3_package"/>
</dbReference>
<protein>
    <submittedName>
        <fullName evidence="1">DNA packaging protein gp3</fullName>
    </submittedName>
</protein>
<evidence type="ECO:0000313" key="1">
    <source>
        <dbReference type="EMBL" id="DAD75298.1"/>
    </source>
</evidence>
<name>A0A8S5LZ94_9CAUD</name>